<proteinExistence type="predicted"/>
<comment type="caution">
    <text evidence="1">The sequence shown here is derived from an EMBL/GenBank/DDBJ whole genome shotgun (WGS) entry which is preliminary data.</text>
</comment>
<name>A0ACC2D7X4_DIPCM</name>
<protein>
    <submittedName>
        <fullName evidence="1">Uncharacterized protein</fullName>
    </submittedName>
</protein>
<keyword evidence="2" id="KW-1185">Reference proteome</keyword>
<accession>A0ACC2D7X4</accession>
<evidence type="ECO:0000313" key="2">
    <source>
        <dbReference type="Proteomes" id="UP001162992"/>
    </source>
</evidence>
<organism evidence="1 2">
    <name type="scientific">Diphasiastrum complanatum</name>
    <name type="common">Issler's clubmoss</name>
    <name type="synonym">Lycopodium complanatum</name>
    <dbReference type="NCBI Taxonomy" id="34168"/>
    <lineage>
        <taxon>Eukaryota</taxon>
        <taxon>Viridiplantae</taxon>
        <taxon>Streptophyta</taxon>
        <taxon>Embryophyta</taxon>
        <taxon>Tracheophyta</taxon>
        <taxon>Lycopodiopsida</taxon>
        <taxon>Lycopodiales</taxon>
        <taxon>Lycopodiaceae</taxon>
        <taxon>Lycopodioideae</taxon>
        <taxon>Diphasiastrum</taxon>
    </lineage>
</organism>
<reference evidence="2" key="1">
    <citation type="journal article" date="2024" name="Proc. Natl. Acad. Sci. U.S.A.">
        <title>Extraordinary preservation of gene collinearity over three hundred million years revealed in homosporous lycophytes.</title>
        <authorList>
            <person name="Li C."/>
            <person name="Wickell D."/>
            <person name="Kuo L.Y."/>
            <person name="Chen X."/>
            <person name="Nie B."/>
            <person name="Liao X."/>
            <person name="Peng D."/>
            <person name="Ji J."/>
            <person name="Jenkins J."/>
            <person name="Williams M."/>
            <person name="Shu S."/>
            <person name="Plott C."/>
            <person name="Barry K."/>
            <person name="Rajasekar S."/>
            <person name="Grimwood J."/>
            <person name="Han X."/>
            <person name="Sun S."/>
            <person name="Hou Z."/>
            <person name="He W."/>
            <person name="Dai G."/>
            <person name="Sun C."/>
            <person name="Schmutz J."/>
            <person name="Leebens-Mack J.H."/>
            <person name="Li F.W."/>
            <person name="Wang L."/>
        </authorList>
    </citation>
    <scope>NUCLEOTIDE SEQUENCE [LARGE SCALE GENOMIC DNA]</scope>
    <source>
        <strain evidence="2">cv. PW_Plant_1</strain>
    </source>
</reference>
<sequence>MEGFESPEEMVAQAVYNHHHHQQQQQQDLLQMPAKKKPARLSRIMIANGDGSKKEEWTDAAVYCLLEIYGEKYASLRRGSLSSRDWDDLALYVNLRCKDLQSAKTSDQCKYKIENMKRRYRLEKSKKDANESVKIVWPYYARMHLILGTPVLKAGIPGGIDAGGFIPMMEQSAHEGMSMLESHGAEESQAESELPSPSILRTLKRPIALDSDQEDPLLTSAMAGGAKGSRTDPREGGSFKPNAFQNVNVNGRSHGKQQKTSASILGQDVASSIRGFAEVMLRIEHAKMELVKDLERQRAETELKRTEMLLNSQMQIVKLLSQRRHRSSEHSESD</sequence>
<dbReference type="EMBL" id="CM055098">
    <property type="protein sequence ID" value="KAJ7550222.1"/>
    <property type="molecule type" value="Genomic_DNA"/>
</dbReference>
<evidence type="ECO:0000313" key="1">
    <source>
        <dbReference type="EMBL" id="KAJ7550222.1"/>
    </source>
</evidence>
<gene>
    <name evidence="1" type="ORF">O6H91_07G089000</name>
</gene>
<dbReference type="Proteomes" id="UP001162992">
    <property type="component" value="Chromosome 7"/>
</dbReference>